<organism evidence="4">
    <name type="scientific">Attheya septentrionalis</name>
    <dbReference type="NCBI Taxonomy" id="420275"/>
    <lineage>
        <taxon>Eukaryota</taxon>
        <taxon>Sar</taxon>
        <taxon>Stramenopiles</taxon>
        <taxon>Ochrophyta</taxon>
        <taxon>Bacillariophyta</taxon>
        <taxon>Coscinodiscophyceae</taxon>
        <taxon>Chaetocerotophycidae</taxon>
        <taxon>Chaetocerotales</taxon>
        <taxon>Attheyaceae</taxon>
        <taxon>Attheya</taxon>
    </lineage>
</organism>
<name>A0A6T7HJ66_9STRA</name>
<dbReference type="GO" id="GO:0016020">
    <property type="term" value="C:membrane"/>
    <property type="evidence" value="ECO:0007669"/>
    <property type="project" value="TreeGrafter"/>
</dbReference>
<dbReference type="InterPro" id="IPR000408">
    <property type="entry name" value="Reg_chr_condens"/>
</dbReference>
<dbReference type="PANTHER" id="PTHR46207:SF1">
    <property type="entry name" value="PROTEIN RCC2"/>
    <property type="match status" value="1"/>
</dbReference>
<accession>A0A6T7HJ66</accession>
<dbReference type="EMBL" id="HBHQ01012500">
    <property type="protein sequence ID" value="CAD9816485.1"/>
    <property type="molecule type" value="Transcribed_RNA"/>
</dbReference>
<reference evidence="4" key="1">
    <citation type="submission" date="2021-01" db="EMBL/GenBank/DDBJ databases">
        <authorList>
            <person name="Corre E."/>
            <person name="Pelletier E."/>
            <person name="Niang G."/>
            <person name="Scheremetjew M."/>
            <person name="Finn R."/>
            <person name="Kale V."/>
            <person name="Holt S."/>
            <person name="Cochrane G."/>
            <person name="Meng A."/>
            <person name="Brown T."/>
            <person name="Cohen L."/>
        </authorList>
    </citation>
    <scope>NUCLEOTIDE SEQUENCE</scope>
    <source>
        <strain evidence="4">CCMP2084</strain>
    </source>
</reference>
<gene>
    <name evidence="3" type="ORF">ASEP1449_LOCUS8317</name>
    <name evidence="4" type="ORF">ASEP1449_LOCUS8318</name>
</gene>
<proteinExistence type="predicted"/>
<dbReference type="PROSITE" id="PS00626">
    <property type="entry name" value="RCC1_2"/>
    <property type="match status" value="1"/>
</dbReference>
<evidence type="ECO:0000256" key="2">
    <source>
        <dbReference type="SAM" id="MobiDB-lite"/>
    </source>
</evidence>
<dbReference type="InterPro" id="IPR009091">
    <property type="entry name" value="RCC1/BLIP-II"/>
</dbReference>
<evidence type="ECO:0000256" key="1">
    <source>
        <dbReference type="PROSITE-ProRule" id="PRU00235"/>
    </source>
</evidence>
<dbReference type="AlphaFoldDB" id="A0A6T7HJ66"/>
<feature type="repeat" description="RCC1" evidence="1">
    <location>
        <begin position="8"/>
        <end position="60"/>
    </location>
</feature>
<dbReference type="Gene3D" id="2.130.10.30">
    <property type="entry name" value="Regulator of chromosome condensation 1/beta-lactamase-inhibitor protein II"/>
    <property type="match status" value="1"/>
</dbReference>
<feature type="compositionally biased region" description="Basic residues" evidence="2">
    <location>
        <begin position="103"/>
        <end position="112"/>
    </location>
</feature>
<feature type="region of interest" description="Disordered" evidence="2">
    <location>
        <begin position="93"/>
        <end position="112"/>
    </location>
</feature>
<evidence type="ECO:0000313" key="3">
    <source>
        <dbReference type="EMBL" id="CAD9816485.1"/>
    </source>
</evidence>
<dbReference type="PANTHER" id="PTHR46207">
    <property type="entry name" value="PROTEIN RCC2"/>
    <property type="match status" value="1"/>
</dbReference>
<sequence>MVCATKNGSTVAWGNGSHGELGFGPTQKSSSKPIFVEALDMCRVSQVACGYGHTLYLVQHADAEDKAAVSKLKSLECQDLDVFIRATASMASCDADEDDGKKSTKKGRSKKK</sequence>
<dbReference type="EMBL" id="HBHQ01012501">
    <property type="protein sequence ID" value="CAD9816486.1"/>
    <property type="molecule type" value="Transcribed_RNA"/>
</dbReference>
<evidence type="ECO:0000313" key="4">
    <source>
        <dbReference type="EMBL" id="CAD9816486.1"/>
    </source>
</evidence>
<dbReference type="PROSITE" id="PS50012">
    <property type="entry name" value="RCC1_3"/>
    <property type="match status" value="1"/>
</dbReference>
<dbReference type="InterPro" id="IPR028641">
    <property type="entry name" value="RCC2"/>
</dbReference>
<dbReference type="GO" id="GO:0031267">
    <property type="term" value="F:small GTPase binding"/>
    <property type="evidence" value="ECO:0007669"/>
    <property type="project" value="TreeGrafter"/>
</dbReference>
<dbReference type="SUPFAM" id="SSF50985">
    <property type="entry name" value="RCC1/BLIP-II"/>
    <property type="match status" value="1"/>
</dbReference>
<dbReference type="Pfam" id="PF00415">
    <property type="entry name" value="RCC1"/>
    <property type="match status" value="1"/>
</dbReference>
<protein>
    <submittedName>
        <fullName evidence="4">Uncharacterized protein</fullName>
    </submittedName>
</protein>